<dbReference type="Proteomes" id="UP000625711">
    <property type="component" value="Unassembled WGS sequence"/>
</dbReference>
<evidence type="ECO:0000313" key="3">
    <source>
        <dbReference type="Proteomes" id="UP000625711"/>
    </source>
</evidence>
<dbReference type="AlphaFoldDB" id="A0A834MHY7"/>
<sequence>MRKLKSAPMRWVRSTTGKEGGFDRLFSEAKSRSTPFLSLLALTLSRELEEVGVDIDAAGFYWVLSCLRTRSAVAARRPIEKIRRKKRQIENAERHSPPSARPRNVPYNPLTELVKDSAARQLPLQHATIFEVCRLYALQSILMANDPGSIRNDLANGLVRDSAAHKTETDYDNRMRPGSLFPVTFCDFVGIFTRQYGTIGSFLYRP</sequence>
<keyword evidence="3" id="KW-1185">Reference proteome</keyword>
<accession>A0A834MHY7</accession>
<gene>
    <name evidence="2" type="ORF">GWI33_001756</name>
</gene>
<evidence type="ECO:0000313" key="2">
    <source>
        <dbReference type="EMBL" id="KAF7282946.1"/>
    </source>
</evidence>
<protein>
    <submittedName>
        <fullName evidence="2">Uncharacterized protein</fullName>
    </submittedName>
</protein>
<comment type="caution">
    <text evidence="2">The sequence shown here is derived from an EMBL/GenBank/DDBJ whole genome shotgun (WGS) entry which is preliminary data.</text>
</comment>
<evidence type="ECO:0000256" key="1">
    <source>
        <dbReference type="SAM" id="MobiDB-lite"/>
    </source>
</evidence>
<organism evidence="2 3">
    <name type="scientific">Rhynchophorus ferrugineus</name>
    <name type="common">Red palm weevil</name>
    <name type="synonym">Curculio ferrugineus</name>
    <dbReference type="NCBI Taxonomy" id="354439"/>
    <lineage>
        <taxon>Eukaryota</taxon>
        <taxon>Metazoa</taxon>
        <taxon>Ecdysozoa</taxon>
        <taxon>Arthropoda</taxon>
        <taxon>Hexapoda</taxon>
        <taxon>Insecta</taxon>
        <taxon>Pterygota</taxon>
        <taxon>Neoptera</taxon>
        <taxon>Endopterygota</taxon>
        <taxon>Coleoptera</taxon>
        <taxon>Polyphaga</taxon>
        <taxon>Cucujiformia</taxon>
        <taxon>Curculionidae</taxon>
        <taxon>Dryophthorinae</taxon>
        <taxon>Rhynchophorus</taxon>
    </lineage>
</organism>
<reference evidence="2" key="1">
    <citation type="submission" date="2020-08" db="EMBL/GenBank/DDBJ databases">
        <title>Genome sequencing and assembly of the red palm weevil Rhynchophorus ferrugineus.</title>
        <authorList>
            <person name="Dias G.B."/>
            <person name="Bergman C.M."/>
            <person name="Manee M."/>
        </authorList>
    </citation>
    <scope>NUCLEOTIDE SEQUENCE</scope>
    <source>
        <strain evidence="2">AA-2017</strain>
        <tissue evidence="2">Whole larva</tissue>
    </source>
</reference>
<name>A0A834MHY7_RHYFE</name>
<feature type="region of interest" description="Disordered" evidence="1">
    <location>
        <begin position="84"/>
        <end position="106"/>
    </location>
</feature>
<dbReference type="EMBL" id="JAACXV010000149">
    <property type="protein sequence ID" value="KAF7282946.1"/>
    <property type="molecule type" value="Genomic_DNA"/>
</dbReference>
<proteinExistence type="predicted"/>